<name>A0A2H3CDX3_ARMGA</name>
<organism evidence="1 2">
    <name type="scientific">Armillaria gallica</name>
    <name type="common">Bulbous honey fungus</name>
    <name type="synonym">Armillaria bulbosa</name>
    <dbReference type="NCBI Taxonomy" id="47427"/>
    <lineage>
        <taxon>Eukaryota</taxon>
        <taxon>Fungi</taxon>
        <taxon>Dikarya</taxon>
        <taxon>Basidiomycota</taxon>
        <taxon>Agaricomycotina</taxon>
        <taxon>Agaricomycetes</taxon>
        <taxon>Agaricomycetidae</taxon>
        <taxon>Agaricales</taxon>
        <taxon>Marasmiineae</taxon>
        <taxon>Physalacriaceae</taxon>
        <taxon>Armillaria</taxon>
    </lineage>
</organism>
<dbReference type="Proteomes" id="UP000217790">
    <property type="component" value="Unassembled WGS sequence"/>
</dbReference>
<keyword evidence="2" id="KW-1185">Reference proteome</keyword>
<proteinExistence type="predicted"/>
<evidence type="ECO:0000313" key="2">
    <source>
        <dbReference type="Proteomes" id="UP000217790"/>
    </source>
</evidence>
<dbReference type="AlphaFoldDB" id="A0A2H3CDX3"/>
<accession>A0A2H3CDX3</accession>
<sequence>MDDRRVADFSYLDVKLCIEFCPEATYRFPASKVTRSGHRREHLHAVKKLRMLKKVHGSCFHSSRNGANFWPETTYRVPRSRGMMARKGRMELIGEDRDWTDTHPNESCLPFLLEPAKHDLPSNPPTCATSSSLRNQSLSFPLAMALLLLTPFPQMYAQAMGSIFAPRRCIAFQQAGSQEAMEESSE</sequence>
<reference evidence="2" key="1">
    <citation type="journal article" date="2017" name="Nat. Ecol. Evol.">
        <title>Genome expansion and lineage-specific genetic innovations in the forest pathogenic fungi Armillaria.</title>
        <authorList>
            <person name="Sipos G."/>
            <person name="Prasanna A.N."/>
            <person name="Walter M.C."/>
            <person name="O'Connor E."/>
            <person name="Balint B."/>
            <person name="Krizsan K."/>
            <person name="Kiss B."/>
            <person name="Hess J."/>
            <person name="Varga T."/>
            <person name="Slot J."/>
            <person name="Riley R."/>
            <person name="Boka B."/>
            <person name="Rigling D."/>
            <person name="Barry K."/>
            <person name="Lee J."/>
            <person name="Mihaltcheva S."/>
            <person name="LaButti K."/>
            <person name="Lipzen A."/>
            <person name="Waldron R."/>
            <person name="Moloney N.M."/>
            <person name="Sperisen C."/>
            <person name="Kredics L."/>
            <person name="Vagvoelgyi C."/>
            <person name="Patrignani A."/>
            <person name="Fitzpatrick D."/>
            <person name="Nagy I."/>
            <person name="Doyle S."/>
            <person name="Anderson J.B."/>
            <person name="Grigoriev I.V."/>
            <person name="Gueldener U."/>
            <person name="Muensterkoetter M."/>
            <person name="Nagy L.G."/>
        </authorList>
    </citation>
    <scope>NUCLEOTIDE SEQUENCE [LARGE SCALE GENOMIC DNA]</scope>
    <source>
        <strain evidence="2">Ar21-2</strain>
    </source>
</reference>
<evidence type="ECO:0000313" key="1">
    <source>
        <dbReference type="EMBL" id="PBK81289.1"/>
    </source>
</evidence>
<dbReference type="EMBL" id="KZ293732">
    <property type="protein sequence ID" value="PBK81289.1"/>
    <property type="molecule type" value="Genomic_DNA"/>
</dbReference>
<gene>
    <name evidence="1" type="ORF">ARMGADRAFT_1068631</name>
</gene>
<protein>
    <submittedName>
        <fullName evidence="1">Uncharacterized protein</fullName>
    </submittedName>
</protein>
<dbReference type="InParanoid" id="A0A2H3CDX3"/>